<evidence type="ECO:0000256" key="9">
    <source>
        <dbReference type="ARBA" id="ARBA00022989"/>
    </source>
</evidence>
<proteinExistence type="predicted"/>
<dbReference type="Pfam" id="PF02518">
    <property type="entry name" value="HATPase_c"/>
    <property type="match status" value="1"/>
</dbReference>
<feature type="domain" description="HAMP" evidence="14">
    <location>
        <begin position="96"/>
        <end position="149"/>
    </location>
</feature>
<dbReference type="CDD" id="cd06225">
    <property type="entry name" value="HAMP"/>
    <property type="match status" value="1"/>
</dbReference>
<dbReference type="Gene3D" id="3.30.565.10">
    <property type="entry name" value="Histidine kinase-like ATPase, C-terminal domain"/>
    <property type="match status" value="1"/>
</dbReference>
<dbReference type="EMBL" id="LLZH01000317">
    <property type="protein sequence ID" value="KUL25151.1"/>
    <property type="molecule type" value="Genomic_DNA"/>
</dbReference>
<evidence type="ECO:0000256" key="8">
    <source>
        <dbReference type="ARBA" id="ARBA00022777"/>
    </source>
</evidence>
<dbReference type="Gene3D" id="6.10.340.10">
    <property type="match status" value="1"/>
</dbReference>
<protein>
    <recommendedName>
        <fullName evidence="4">histidine kinase</fullName>
        <ecNumber evidence="4">2.7.13.3</ecNumber>
    </recommendedName>
</protein>
<comment type="catalytic activity">
    <reaction evidence="1">
        <text>ATP + protein L-histidine = ADP + protein N-phospho-L-histidine.</text>
        <dbReference type="EC" id="2.7.13.3"/>
    </reaction>
</comment>
<evidence type="ECO:0000256" key="3">
    <source>
        <dbReference type="ARBA" id="ARBA00004236"/>
    </source>
</evidence>
<sequence>MRLRTRLTLLYGGLFALVSSFFLLVVEQLQLRVFDETVGDVPFVAPTGSPPTIPPGRPRSLEKVQEDLSDAQRHLTLVAIAAVTVLAFVVCWWLTGRLLRPLARINAAARRLSVATLHERIALAGRQDELRELADTFDAMLDRLEQAVASQRRFIANASHELRTPLAIQRTAIEVGLDDPAPERLAEVRAAMLRNTERSERLITGLLELAQGERGLQAPGPVLLGDVVEQVVEEHRAPAAAAGVTISNSTAPVGVHGDEVLLTRLVANLVENAIRYNKTGGVVEVRWDAAGLLVGNTGPIVRPERVPELFEPFRRLHPDRTGRGEGAGLGLSIVAAIAHAHGATVDATANPDGGLTVRVVFTSPAPRSA</sequence>
<keyword evidence="9 12" id="KW-1133">Transmembrane helix</keyword>
<dbReference type="PANTHER" id="PTHR45436:SF15">
    <property type="entry name" value="SENSOR HISTIDINE KINASE CUSS"/>
    <property type="match status" value="1"/>
</dbReference>
<keyword evidence="5" id="KW-0597">Phosphoprotein</keyword>
<dbReference type="InterPro" id="IPR003661">
    <property type="entry name" value="HisK_dim/P_dom"/>
</dbReference>
<dbReference type="SUPFAM" id="SSF47384">
    <property type="entry name" value="Homodimeric domain of signal transducing histidine kinase"/>
    <property type="match status" value="1"/>
</dbReference>
<comment type="subcellular location">
    <subcellularLocation>
        <location evidence="3">Cell membrane</location>
    </subcellularLocation>
    <subcellularLocation>
        <location evidence="2">Membrane</location>
        <topology evidence="2">Multi-pass membrane protein</topology>
    </subcellularLocation>
</comment>
<evidence type="ECO:0000256" key="12">
    <source>
        <dbReference type="SAM" id="Phobius"/>
    </source>
</evidence>
<dbReference type="Proteomes" id="UP000053244">
    <property type="component" value="Unassembled WGS sequence"/>
</dbReference>
<dbReference type="Gene3D" id="1.10.287.130">
    <property type="match status" value="1"/>
</dbReference>
<dbReference type="AlphaFoldDB" id="A0A117MMF6"/>
<evidence type="ECO:0000259" key="13">
    <source>
        <dbReference type="PROSITE" id="PS50109"/>
    </source>
</evidence>
<dbReference type="Pfam" id="PF00512">
    <property type="entry name" value="HisKA"/>
    <property type="match status" value="1"/>
</dbReference>
<evidence type="ECO:0000313" key="15">
    <source>
        <dbReference type="EMBL" id="KUL25151.1"/>
    </source>
</evidence>
<dbReference type="Pfam" id="PF00672">
    <property type="entry name" value="HAMP"/>
    <property type="match status" value="1"/>
</dbReference>
<dbReference type="InterPro" id="IPR005467">
    <property type="entry name" value="His_kinase_dom"/>
</dbReference>
<dbReference type="InterPro" id="IPR036097">
    <property type="entry name" value="HisK_dim/P_sf"/>
</dbReference>
<dbReference type="InterPro" id="IPR036890">
    <property type="entry name" value="HATPase_C_sf"/>
</dbReference>
<evidence type="ECO:0000259" key="14">
    <source>
        <dbReference type="PROSITE" id="PS50885"/>
    </source>
</evidence>
<comment type="caution">
    <text evidence="15">The sequence shown here is derived from an EMBL/GenBank/DDBJ whole genome shotgun (WGS) entry which is preliminary data.</text>
</comment>
<dbReference type="SMART" id="SM00387">
    <property type="entry name" value="HATPase_c"/>
    <property type="match status" value="1"/>
</dbReference>
<keyword evidence="7 12" id="KW-0812">Transmembrane</keyword>
<accession>A0A117MMF6</accession>
<dbReference type="GO" id="GO:0005886">
    <property type="term" value="C:plasma membrane"/>
    <property type="evidence" value="ECO:0007669"/>
    <property type="project" value="UniProtKB-SubCell"/>
</dbReference>
<evidence type="ECO:0000256" key="10">
    <source>
        <dbReference type="ARBA" id="ARBA00023012"/>
    </source>
</evidence>
<dbReference type="OrthoDB" id="3224230at2"/>
<dbReference type="EC" id="2.7.13.3" evidence="4"/>
<dbReference type="GO" id="GO:0000155">
    <property type="term" value="F:phosphorelay sensor kinase activity"/>
    <property type="evidence" value="ECO:0007669"/>
    <property type="project" value="InterPro"/>
</dbReference>
<dbReference type="PROSITE" id="PS50885">
    <property type="entry name" value="HAMP"/>
    <property type="match status" value="1"/>
</dbReference>
<dbReference type="SUPFAM" id="SSF158472">
    <property type="entry name" value="HAMP domain-like"/>
    <property type="match status" value="1"/>
</dbReference>
<organism evidence="15 16">
    <name type="scientific">Actinoplanes awajinensis subsp. mycoplanecinus</name>
    <dbReference type="NCBI Taxonomy" id="135947"/>
    <lineage>
        <taxon>Bacteria</taxon>
        <taxon>Bacillati</taxon>
        <taxon>Actinomycetota</taxon>
        <taxon>Actinomycetes</taxon>
        <taxon>Micromonosporales</taxon>
        <taxon>Micromonosporaceae</taxon>
        <taxon>Actinoplanes</taxon>
    </lineage>
</organism>
<name>A0A117MMF6_9ACTN</name>
<feature type="domain" description="Histidine kinase" evidence="13">
    <location>
        <begin position="157"/>
        <end position="365"/>
    </location>
</feature>
<evidence type="ECO:0000256" key="1">
    <source>
        <dbReference type="ARBA" id="ARBA00000085"/>
    </source>
</evidence>
<dbReference type="SMART" id="SM00304">
    <property type="entry name" value="HAMP"/>
    <property type="match status" value="1"/>
</dbReference>
<feature type="transmembrane region" description="Helical" evidence="12">
    <location>
        <begin position="7"/>
        <end position="26"/>
    </location>
</feature>
<dbReference type="RefSeq" id="WP_067704062.1">
    <property type="nucleotide sequence ID" value="NZ_LLZH01000317.1"/>
</dbReference>
<feature type="transmembrane region" description="Helical" evidence="12">
    <location>
        <begin position="75"/>
        <end position="95"/>
    </location>
</feature>
<reference evidence="15 16" key="1">
    <citation type="submission" date="2015-10" db="EMBL/GenBank/DDBJ databases">
        <authorList>
            <person name="Gilbert D.G."/>
        </authorList>
    </citation>
    <scope>NUCLEOTIDE SEQUENCE [LARGE SCALE GENOMIC DNA]</scope>
    <source>
        <strain evidence="15 16">NRRL B-16712</strain>
    </source>
</reference>
<keyword evidence="10" id="KW-0902">Two-component regulatory system</keyword>
<dbReference type="PROSITE" id="PS50109">
    <property type="entry name" value="HIS_KIN"/>
    <property type="match status" value="1"/>
</dbReference>
<keyword evidence="6" id="KW-0808">Transferase</keyword>
<evidence type="ECO:0000256" key="6">
    <source>
        <dbReference type="ARBA" id="ARBA00022679"/>
    </source>
</evidence>
<dbReference type="CDD" id="cd00082">
    <property type="entry name" value="HisKA"/>
    <property type="match status" value="1"/>
</dbReference>
<evidence type="ECO:0000256" key="7">
    <source>
        <dbReference type="ARBA" id="ARBA00022692"/>
    </source>
</evidence>
<evidence type="ECO:0000256" key="5">
    <source>
        <dbReference type="ARBA" id="ARBA00022553"/>
    </source>
</evidence>
<dbReference type="SUPFAM" id="SSF55874">
    <property type="entry name" value="ATPase domain of HSP90 chaperone/DNA topoisomerase II/histidine kinase"/>
    <property type="match status" value="1"/>
</dbReference>
<evidence type="ECO:0000256" key="11">
    <source>
        <dbReference type="ARBA" id="ARBA00023136"/>
    </source>
</evidence>
<dbReference type="InterPro" id="IPR003594">
    <property type="entry name" value="HATPase_dom"/>
</dbReference>
<dbReference type="InterPro" id="IPR003660">
    <property type="entry name" value="HAMP_dom"/>
</dbReference>
<keyword evidence="16" id="KW-1185">Reference proteome</keyword>
<evidence type="ECO:0000256" key="4">
    <source>
        <dbReference type="ARBA" id="ARBA00012438"/>
    </source>
</evidence>
<dbReference type="PANTHER" id="PTHR45436">
    <property type="entry name" value="SENSOR HISTIDINE KINASE YKOH"/>
    <property type="match status" value="1"/>
</dbReference>
<keyword evidence="8" id="KW-0418">Kinase</keyword>
<keyword evidence="11 12" id="KW-0472">Membrane</keyword>
<dbReference type="InterPro" id="IPR050428">
    <property type="entry name" value="TCS_sensor_his_kinase"/>
</dbReference>
<dbReference type="SMART" id="SM00388">
    <property type="entry name" value="HisKA"/>
    <property type="match status" value="1"/>
</dbReference>
<evidence type="ECO:0000256" key="2">
    <source>
        <dbReference type="ARBA" id="ARBA00004141"/>
    </source>
</evidence>
<gene>
    <name evidence="15" type="ORF">ADL15_41445</name>
</gene>
<evidence type="ECO:0000313" key="16">
    <source>
        <dbReference type="Proteomes" id="UP000053244"/>
    </source>
</evidence>